<comment type="caution">
    <text evidence="1">The sequence shown here is derived from an EMBL/GenBank/DDBJ whole genome shotgun (WGS) entry which is preliminary data.</text>
</comment>
<dbReference type="PANTHER" id="PTHR35580:SF1">
    <property type="entry name" value="PHYTASE-LIKE DOMAIN-CONTAINING PROTEIN"/>
    <property type="match status" value="1"/>
</dbReference>
<organism evidence="1">
    <name type="scientific">marine sediment metagenome</name>
    <dbReference type="NCBI Taxonomy" id="412755"/>
    <lineage>
        <taxon>unclassified sequences</taxon>
        <taxon>metagenomes</taxon>
        <taxon>ecological metagenomes</taxon>
    </lineage>
</organism>
<gene>
    <name evidence="1" type="ORF">S01H4_21311</name>
</gene>
<accession>X1A9K9</accession>
<name>X1A9K9_9ZZZZ</name>
<reference evidence="1" key="1">
    <citation type="journal article" date="2014" name="Front. Microbiol.">
        <title>High frequency of phylogenetically diverse reductive dehalogenase-homologous genes in deep subseafloor sedimentary metagenomes.</title>
        <authorList>
            <person name="Kawai M."/>
            <person name="Futagami T."/>
            <person name="Toyoda A."/>
            <person name="Takaki Y."/>
            <person name="Nishi S."/>
            <person name="Hori S."/>
            <person name="Arai W."/>
            <person name="Tsubouchi T."/>
            <person name="Morono Y."/>
            <person name="Uchiyama I."/>
            <person name="Ito T."/>
            <person name="Fujiyama A."/>
            <person name="Inagaki F."/>
            <person name="Takami H."/>
        </authorList>
    </citation>
    <scope>NUCLEOTIDE SEQUENCE</scope>
    <source>
        <strain evidence="1">Expedition CK06-06</strain>
    </source>
</reference>
<evidence type="ECO:0000313" key="1">
    <source>
        <dbReference type="EMBL" id="GAG79080.1"/>
    </source>
</evidence>
<protein>
    <recommendedName>
        <fullName evidence="2">Bulb-type lectin domain-containing protein</fullName>
    </recommendedName>
</protein>
<dbReference type="AlphaFoldDB" id="X1A9K9"/>
<sequence>INSGNRDIFLAKALPSGIWEWGARVSGTQSESGSQLALDPCGNVFLTGLYSSSPVSFFSRIDEGDLSGDFQFSLINPNPVELSSTDIFLAKAFPSGIWEWGARISGMAFETSSRIIVDSCGSAYLTGIYVSTTLSFFNGISEGDPGSSNLEFSLINSGDSDVFLAKALPSGIWEWGSRVAGVDNDRVRQLAISPCGAVYLTGTYESNPISFFPGIRNGDPGIVEQQFSLPNTDTDMENSDIFLAKATPDGVWDWGARVAGAEVENVPQFAVDPCGTVYLTGTYTSDQVSFYPGRRTGDPVQVDPQFSLTDFGSFGTNVNENIFLAKALSSGHWEWGARVSAEDAFFPMVSLDPCGAVYLTGS</sequence>
<feature type="non-terminal residue" evidence="1">
    <location>
        <position position="362"/>
    </location>
</feature>
<evidence type="ECO:0008006" key="2">
    <source>
        <dbReference type="Google" id="ProtNLM"/>
    </source>
</evidence>
<dbReference type="EMBL" id="BART01009639">
    <property type="protein sequence ID" value="GAG79080.1"/>
    <property type="molecule type" value="Genomic_DNA"/>
</dbReference>
<proteinExistence type="predicted"/>
<dbReference type="PANTHER" id="PTHR35580">
    <property type="entry name" value="CELL SURFACE GLYCOPROTEIN (S-LAYER PROTEIN)-LIKE PROTEIN"/>
    <property type="match status" value="1"/>
</dbReference>
<dbReference type="InterPro" id="IPR052918">
    <property type="entry name" value="Motility_Chemotaxis_Reg"/>
</dbReference>
<feature type="non-terminal residue" evidence="1">
    <location>
        <position position="1"/>
    </location>
</feature>